<name>A0A0R1GER3_9LACO</name>
<dbReference type="Pfam" id="PF13649">
    <property type="entry name" value="Methyltransf_25"/>
    <property type="match status" value="1"/>
</dbReference>
<accession>A0A0R1GER3</accession>
<comment type="caution">
    <text evidence="4">The sequence shown here is derived from an EMBL/GenBank/DDBJ whole genome shotgun (WGS) entry which is preliminary data.</text>
</comment>
<dbReference type="InterPro" id="IPR029063">
    <property type="entry name" value="SAM-dependent_MTases_sf"/>
</dbReference>
<gene>
    <name evidence="4" type="ORF">FC07_GL001866</name>
</gene>
<dbReference type="PIRSF" id="PIRSF018249">
    <property type="entry name" value="MyrA_prd"/>
    <property type="match status" value="1"/>
</dbReference>
<dbReference type="InterPro" id="IPR052939">
    <property type="entry name" value="23S_rRNA_MeTrnsfrase_RlmA"/>
</dbReference>
<feature type="binding site" evidence="1">
    <location>
        <position position="37"/>
    </location>
    <ligand>
        <name>Zn(2+)</name>
        <dbReference type="ChEBI" id="CHEBI:29105"/>
    </ligand>
</feature>
<dbReference type="SUPFAM" id="SSF53335">
    <property type="entry name" value="S-adenosyl-L-methionine-dependent methyltransferases"/>
    <property type="match status" value="1"/>
</dbReference>
<feature type="binding site" evidence="1">
    <location>
        <position position="20"/>
    </location>
    <ligand>
        <name>Zn(2+)</name>
        <dbReference type="ChEBI" id="CHEBI:29105"/>
    </ligand>
</feature>
<keyword evidence="4" id="KW-0489">Methyltransferase</keyword>
<dbReference type="PATRIC" id="fig|1423726.3.peg.1936"/>
<dbReference type="CDD" id="cd02440">
    <property type="entry name" value="AdoMet_MTases"/>
    <property type="match status" value="1"/>
</dbReference>
<dbReference type="OrthoDB" id="5522265at2"/>
<reference evidence="4 5" key="1">
    <citation type="journal article" date="2015" name="Genome Announc.">
        <title>Expanding the biotechnology potential of lactobacilli through comparative genomics of 213 strains and associated genera.</title>
        <authorList>
            <person name="Sun Z."/>
            <person name="Harris H.M."/>
            <person name="McCann A."/>
            <person name="Guo C."/>
            <person name="Argimon S."/>
            <person name="Zhang W."/>
            <person name="Yang X."/>
            <person name="Jeffery I.B."/>
            <person name="Cooney J.C."/>
            <person name="Kagawa T.F."/>
            <person name="Liu W."/>
            <person name="Song Y."/>
            <person name="Salvetti E."/>
            <person name="Wrobel A."/>
            <person name="Rasinkangas P."/>
            <person name="Parkhill J."/>
            <person name="Rea M.C."/>
            <person name="O'Sullivan O."/>
            <person name="Ritari J."/>
            <person name="Douillard F.P."/>
            <person name="Paul Ross R."/>
            <person name="Yang R."/>
            <person name="Briner A.E."/>
            <person name="Felis G.E."/>
            <person name="de Vos W.M."/>
            <person name="Barrangou R."/>
            <person name="Klaenhammer T.R."/>
            <person name="Caufield P.W."/>
            <person name="Cui Y."/>
            <person name="Zhang H."/>
            <person name="O'Toole P.W."/>
        </authorList>
    </citation>
    <scope>NUCLEOTIDE SEQUENCE [LARGE SCALE GENOMIC DNA]</scope>
    <source>
        <strain evidence="4 5">DSM 20003</strain>
    </source>
</reference>
<proteinExistence type="predicted"/>
<protein>
    <submittedName>
        <fullName evidence="4">SAM-dependent methyltransferase</fullName>
    </submittedName>
</protein>
<dbReference type="AlphaFoldDB" id="A0A0R1GER3"/>
<feature type="binding site" evidence="1">
    <location>
        <position position="41"/>
    </location>
    <ligand>
        <name>Zn(2+)</name>
        <dbReference type="ChEBI" id="CHEBI:29105"/>
    </ligand>
</feature>
<evidence type="ECO:0000313" key="4">
    <source>
        <dbReference type="EMBL" id="KRK32732.1"/>
    </source>
</evidence>
<sequence length="276" mass="31059">MKKIEAAQQFLQHHLALFRCPVCQQPYEAVEGFSLVCPIGHRLDLNRKGTLYFLQHQIKSEYDADMLSSRRRILQAGLFDPFVQAIQQQLAPDATILDVGCGEGTSLQQLATATNTAVGFDISPAGVNLATQPQTPAFFCVADLARLPFNDHSFTTVLNLFSPSNYAEFQRVLKPGGQLFKIIPNADYLAELRAALYENDPRKSSYSNEQVLTHFQHYYPQAQTTRFRYQLPLTPALARDLLYMTPLHWQAPEERVKAYLAAPLTAITVDVTLLQN</sequence>
<keyword evidence="1" id="KW-0479">Metal-binding</keyword>
<evidence type="ECO:0000259" key="3">
    <source>
        <dbReference type="Pfam" id="PF13649"/>
    </source>
</evidence>
<dbReference type="Proteomes" id="UP000051461">
    <property type="component" value="Unassembled WGS sequence"/>
</dbReference>
<dbReference type="STRING" id="1423726.FC07_GL001866"/>
<keyword evidence="1" id="KW-0862">Zinc</keyword>
<feature type="binding site" evidence="2">
    <location>
        <position position="188"/>
    </location>
    <ligand>
        <name>S-adenosyl-L-methionine</name>
        <dbReference type="ChEBI" id="CHEBI:59789"/>
    </ligand>
</feature>
<organism evidence="4 5">
    <name type="scientific">Loigolactobacillus bifermentans DSM 20003</name>
    <dbReference type="NCBI Taxonomy" id="1423726"/>
    <lineage>
        <taxon>Bacteria</taxon>
        <taxon>Bacillati</taxon>
        <taxon>Bacillota</taxon>
        <taxon>Bacilli</taxon>
        <taxon>Lactobacillales</taxon>
        <taxon>Lactobacillaceae</taxon>
        <taxon>Loigolactobacillus</taxon>
    </lineage>
</organism>
<feature type="binding site" evidence="2">
    <location>
        <begin position="103"/>
        <end position="104"/>
    </location>
    <ligand>
        <name>S-adenosyl-L-methionine</name>
        <dbReference type="ChEBI" id="CHEBI:59789"/>
    </ligand>
</feature>
<evidence type="ECO:0000256" key="1">
    <source>
        <dbReference type="PIRSR" id="PIRSR018249-1"/>
    </source>
</evidence>
<keyword evidence="5" id="KW-1185">Reference proteome</keyword>
<keyword evidence="4" id="KW-0808">Transferase</keyword>
<dbReference type="GO" id="GO:0008168">
    <property type="term" value="F:methyltransferase activity"/>
    <property type="evidence" value="ECO:0007669"/>
    <property type="project" value="UniProtKB-KW"/>
</dbReference>
<feature type="domain" description="Methyltransferase" evidence="3">
    <location>
        <begin position="96"/>
        <end position="177"/>
    </location>
</feature>
<dbReference type="EMBL" id="AZDA01000137">
    <property type="protein sequence ID" value="KRK32732.1"/>
    <property type="molecule type" value="Genomic_DNA"/>
</dbReference>
<dbReference type="PANTHER" id="PTHR43460">
    <property type="entry name" value="METHYLTRANSFERASE"/>
    <property type="match status" value="1"/>
</dbReference>
<dbReference type="Gene3D" id="3.40.50.150">
    <property type="entry name" value="Vaccinia Virus protein VP39"/>
    <property type="match status" value="1"/>
</dbReference>
<feature type="binding site" evidence="1">
    <location>
        <position position="23"/>
    </location>
    <ligand>
        <name>Zn(2+)</name>
        <dbReference type="ChEBI" id="CHEBI:29105"/>
    </ligand>
</feature>
<dbReference type="GO" id="GO:0046872">
    <property type="term" value="F:metal ion binding"/>
    <property type="evidence" value="ECO:0007669"/>
    <property type="project" value="UniProtKB-KW"/>
</dbReference>
<evidence type="ECO:0000256" key="2">
    <source>
        <dbReference type="PIRSR" id="PIRSR018249-2"/>
    </source>
</evidence>
<keyword evidence="2" id="KW-0949">S-adenosyl-L-methionine</keyword>
<dbReference type="PANTHER" id="PTHR43460:SF1">
    <property type="entry name" value="METHYLTRANSFERASE TYPE 11 DOMAIN-CONTAINING PROTEIN"/>
    <property type="match status" value="1"/>
</dbReference>
<dbReference type="InterPro" id="IPR041698">
    <property type="entry name" value="Methyltransf_25"/>
</dbReference>
<feature type="binding site" evidence="2">
    <location>
        <position position="79"/>
    </location>
    <ligand>
        <name>S-adenosyl-L-methionine</name>
        <dbReference type="ChEBI" id="CHEBI:59789"/>
    </ligand>
</feature>
<dbReference type="InterPro" id="IPR016718">
    <property type="entry name" value="rRNA_m1G-MeTrfase_A_prd"/>
</dbReference>
<dbReference type="RefSeq" id="WP_057905718.1">
    <property type="nucleotide sequence ID" value="NZ_AZDA01000137.1"/>
</dbReference>
<dbReference type="GO" id="GO:0032259">
    <property type="term" value="P:methylation"/>
    <property type="evidence" value="ECO:0007669"/>
    <property type="project" value="UniProtKB-KW"/>
</dbReference>
<evidence type="ECO:0000313" key="5">
    <source>
        <dbReference type="Proteomes" id="UP000051461"/>
    </source>
</evidence>